<dbReference type="HOGENOM" id="CLU_130332_1_2_0"/>
<protein>
    <recommendedName>
        <fullName evidence="3">Metal sensitive transcriptional repressor</fullName>
    </recommendedName>
</protein>
<dbReference type="PANTHER" id="PTHR33677">
    <property type="entry name" value="TRANSCRIPTIONAL REPRESSOR FRMR-RELATED"/>
    <property type="match status" value="1"/>
</dbReference>
<gene>
    <name evidence="1" type="ordered locus">Marky_0083</name>
</gene>
<dbReference type="GO" id="GO:0045892">
    <property type="term" value="P:negative regulation of DNA-templated transcription"/>
    <property type="evidence" value="ECO:0007669"/>
    <property type="project" value="UniProtKB-ARBA"/>
</dbReference>
<dbReference type="CDD" id="cd10148">
    <property type="entry name" value="CsoR-like_DUF156"/>
    <property type="match status" value="1"/>
</dbReference>
<dbReference type="GO" id="GO:0046872">
    <property type="term" value="F:metal ion binding"/>
    <property type="evidence" value="ECO:0007669"/>
    <property type="project" value="InterPro"/>
</dbReference>
<evidence type="ECO:0008006" key="3">
    <source>
        <dbReference type="Google" id="ProtNLM"/>
    </source>
</evidence>
<dbReference type="KEGG" id="mhd:Marky_0083"/>
<dbReference type="GO" id="GO:0003677">
    <property type="term" value="F:DNA binding"/>
    <property type="evidence" value="ECO:0007669"/>
    <property type="project" value="InterPro"/>
</dbReference>
<dbReference type="InterPro" id="IPR038390">
    <property type="entry name" value="Metal_Tscrpt_repr_sf"/>
</dbReference>
<sequence>MNTTDLGPEVVESILKRLRRIEGQVRGLQKMVQEGRPCDEVLTQMTATKKAMESAANVILKEFLVLCAAEVAEGNAAKPDEIATVLKKFV</sequence>
<dbReference type="Proteomes" id="UP000007030">
    <property type="component" value="Chromosome"/>
</dbReference>
<dbReference type="RefSeq" id="WP_013702901.1">
    <property type="nucleotide sequence ID" value="NC_015387.1"/>
</dbReference>
<evidence type="ECO:0000313" key="2">
    <source>
        <dbReference type="Proteomes" id="UP000007030"/>
    </source>
</evidence>
<evidence type="ECO:0000313" key="1">
    <source>
        <dbReference type="EMBL" id="AEB10846.1"/>
    </source>
</evidence>
<name>F2NKT3_MARHT</name>
<dbReference type="Pfam" id="PF02583">
    <property type="entry name" value="Trns_repr_metal"/>
    <property type="match status" value="1"/>
</dbReference>
<keyword evidence="2" id="KW-1185">Reference proteome</keyword>
<dbReference type="EMBL" id="CP002630">
    <property type="protein sequence ID" value="AEB10846.1"/>
    <property type="molecule type" value="Genomic_DNA"/>
</dbReference>
<reference evidence="1 2" key="1">
    <citation type="journal article" date="2012" name="Stand. Genomic Sci.">
        <title>Complete genome sequence of the aerobic, heterotroph Marinithermus hydrothermalis type strain (T1(T)) from a deep-sea hydrothermal vent chimney.</title>
        <authorList>
            <person name="Copeland A."/>
            <person name="Gu W."/>
            <person name="Yasawong M."/>
            <person name="Lapidus A."/>
            <person name="Lucas S."/>
            <person name="Deshpande S."/>
            <person name="Pagani I."/>
            <person name="Tapia R."/>
            <person name="Cheng J.F."/>
            <person name="Goodwin L.A."/>
            <person name="Pitluck S."/>
            <person name="Liolios K."/>
            <person name="Ivanova N."/>
            <person name="Mavromatis K."/>
            <person name="Mikhailova N."/>
            <person name="Pati A."/>
            <person name="Chen A."/>
            <person name="Palaniappan K."/>
            <person name="Land M."/>
            <person name="Pan C."/>
            <person name="Brambilla E.M."/>
            <person name="Rohde M."/>
            <person name="Tindall B.J."/>
            <person name="Sikorski J."/>
            <person name="Goker M."/>
            <person name="Detter J.C."/>
            <person name="Bristow J."/>
            <person name="Eisen J.A."/>
            <person name="Markowitz V."/>
            <person name="Hugenholtz P."/>
            <person name="Kyrpides N.C."/>
            <person name="Klenk H.P."/>
            <person name="Woyke T."/>
        </authorList>
    </citation>
    <scope>NUCLEOTIDE SEQUENCE [LARGE SCALE GENOMIC DNA]</scope>
    <source>
        <strain evidence="2">DSM 14884 / JCM 11576 / T1</strain>
    </source>
</reference>
<dbReference type="STRING" id="869210.Marky_0083"/>
<dbReference type="PANTHER" id="PTHR33677:SF5">
    <property type="entry name" value="TRANSCRIPTIONAL REPRESSOR FRMR"/>
    <property type="match status" value="1"/>
</dbReference>
<accession>F2NKT3</accession>
<dbReference type="AlphaFoldDB" id="F2NKT3"/>
<dbReference type="Gene3D" id="1.20.58.1000">
    <property type="entry name" value="Metal-sensitive repressor, helix protomer"/>
    <property type="match status" value="1"/>
</dbReference>
<proteinExistence type="predicted"/>
<dbReference type="eggNOG" id="COG1937">
    <property type="taxonomic scope" value="Bacteria"/>
</dbReference>
<organism evidence="1 2">
    <name type="scientific">Marinithermus hydrothermalis (strain DSM 14884 / JCM 11576 / T1)</name>
    <dbReference type="NCBI Taxonomy" id="869210"/>
    <lineage>
        <taxon>Bacteria</taxon>
        <taxon>Thermotogati</taxon>
        <taxon>Deinococcota</taxon>
        <taxon>Deinococci</taxon>
        <taxon>Thermales</taxon>
        <taxon>Thermaceae</taxon>
        <taxon>Marinithermus</taxon>
    </lineage>
</organism>
<dbReference type="OrthoDB" id="9811244at2"/>
<dbReference type="InterPro" id="IPR003735">
    <property type="entry name" value="Metal_Tscrpt_repr"/>
</dbReference>